<dbReference type="InterPro" id="IPR029063">
    <property type="entry name" value="SAM-dependent_MTases_sf"/>
</dbReference>
<dbReference type="PROSITE" id="PS00092">
    <property type="entry name" value="N6_MTASE"/>
    <property type="match status" value="1"/>
</dbReference>
<evidence type="ECO:0000256" key="3">
    <source>
        <dbReference type="ARBA" id="ARBA00022679"/>
    </source>
</evidence>
<reference evidence="7 8" key="1">
    <citation type="submission" date="2019-07" db="EMBL/GenBank/DDBJ databases">
        <authorList>
            <person name="Duangmal K."/>
            <person name="Teo W.F.A."/>
        </authorList>
    </citation>
    <scope>NUCLEOTIDE SEQUENCE [LARGE SCALE GENOMIC DNA]</scope>
    <source>
        <strain evidence="7 8">TBRC 6029</strain>
    </source>
</reference>
<keyword evidence="3 7" id="KW-0808">Transferase</keyword>
<keyword evidence="8" id="KW-1185">Reference proteome</keyword>
<dbReference type="GO" id="GO:0032259">
    <property type="term" value="P:methylation"/>
    <property type="evidence" value="ECO:0007669"/>
    <property type="project" value="UniProtKB-KW"/>
</dbReference>
<comment type="similarity">
    <text evidence="1">Belongs to the N(4)/N(6)-methyltransferase family.</text>
</comment>
<evidence type="ECO:0000256" key="2">
    <source>
        <dbReference type="ARBA" id="ARBA00022603"/>
    </source>
</evidence>
<gene>
    <name evidence="7" type="ORF">FNH05_17985</name>
</gene>
<accession>A0A558CHY5</accession>
<dbReference type="AlphaFoldDB" id="A0A558CHY5"/>
<comment type="caution">
    <text evidence="7">The sequence shown here is derived from an EMBL/GenBank/DDBJ whole genome shotgun (WGS) entry which is preliminary data.</text>
</comment>
<name>A0A558CHY5_9PSEU</name>
<dbReference type="Proteomes" id="UP000320011">
    <property type="component" value="Unassembled WGS sequence"/>
</dbReference>
<dbReference type="InterPro" id="IPR002941">
    <property type="entry name" value="DNA_methylase_N4/N6"/>
</dbReference>
<dbReference type="InterPro" id="IPR002295">
    <property type="entry name" value="N4/N6-MTase_EcoPI_Mod-like"/>
</dbReference>
<dbReference type="InterPro" id="IPR002052">
    <property type="entry name" value="DNA_methylase_N6_adenine_CS"/>
</dbReference>
<sequence>MAAGYSGGLELTWTNKDKALLSTGDGKYDYTFVDRADYRVSEVRLLHEVERVEAPAPDSRPDGLPEPTTDNLLITGDAMHALDVLNKVPEYAERYLGKVKLVYIDPPFNTGQAFTHYDDNIEHSIWLTMLRDRLRQIKPLLSDDGSVWVHLDDAEVHRCRSVLDEELGSENFVAEVVWQKATSPRNDTTGFSISHDSLLVYRKTDRWAPNRMKRLASSNTSRYRSRDGDPVPWRDGDATAGKASTNHPMVYAIQHPITGGLMYPTPGRCWGKAQSWFLDQMNEYAKYELRDIGDEERRSTICGTTPELVKPGVPAIMLAEPLEDAAKAARARYKAGSWPELVFLDLDKERIQRKKHLADEGRVPETLWFASDVGGSLRGKNQVRDLFPDLHAFATPKPEELLQRVIHIGSNPGDIVLDCYGGSGTTAAVAHKMGRRWVTVELLSVTVATYTKPRLTRVVNGDEPGGITTSTERVADADLPDDVTPDEAQEFNRLLTKVVKVVDVDKDAVKALRNATKTKSQTTTIWHGGGGFTHLEVGPSMFESVADIVVLAEWATQGDLARAMCAQLGVRYRPDGIFAAKRGQVRYVILDGLVGHGTVAAILDQLPEKQIVEVWATQIDPDAEEALRKARKGSRLTKIPEAVLDTYRRRAAKTSPFTRRTQQPEGADS</sequence>
<dbReference type="RefSeq" id="WP_144589858.1">
    <property type="nucleotide sequence ID" value="NZ_VJWX01000171.1"/>
</dbReference>
<proteinExistence type="inferred from homology"/>
<reference evidence="7 8" key="2">
    <citation type="submission" date="2019-08" db="EMBL/GenBank/DDBJ databases">
        <title>Amycolatopsis acidicola sp. nov., isolated from peat swamp forest soil.</title>
        <authorList>
            <person name="Srisuk N."/>
        </authorList>
    </citation>
    <scope>NUCLEOTIDE SEQUENCE [LARGE SCALE GENOMIC DNA]</scope>
    <source>
        <strain evidence="7 8">TBRC 6029</strain>
    </source>
</reference>
<feature type="compositionally biased region" description="Polar residues" evidence="5">
    <location>
        <begin position="655"/>
        <end position="669"/>
    </location>
</feature>
<dbReference type="GO" id="GO:0003677">
    <property type="term" value="F:DNA binding"/>
    <property type="evidence" value="ECO:0007669"/>
    <property type="project" value="InterPro"/>
</dbReference>
<evidence type="ECO:0000313" key="7">
    <source>
        <dbReference type="EMBL" id="TVT48386.1"/>
    </source>
</evidence>
<feature type="region of interest" description="Disordered" evidence="5">
    <location>
        <begin position="218"/>
        <end position="241"/>
    </location>
</feature>
<dbReference type="OrthoDB" id="9773060at2"/>
<keyword evidence="4" id="KW-0949">S-adenosyl-L-methionine</keyword>
<feature type="domain" description="DNA methylase N-4/N-6" evidence="6">
    <location>
        <begin position="99"/>
        <end position="220"/>
    </location>
</feature>
<dbReference type="GO" id="GO:0008170">
    <property type="term" value="F:N-methyltransferase activity"/>
    <property type="evidence" value="ECO:0007669"/>
    <property type="project" value="InterPro"/>
</dbReference>
<dbReference type="SUPFAM" id="SSF53335">
    <property type="entry name" value="S-adenosyl-L-methionine-dependent methyltransferases"/>
    <property type="match status" value="1"/>
</dbReference>
<protein>
    <submittedName>
        <fullName evidence="7">Site-specific DNA-methyltransferase</fullName>
    </submittedName>
</protein>
<evidence type="ECO:0000259" key="6">
    <source>
        <dbReference type="Pfam" id="PF01555"/>
    </source>
</evidence>
<keyword evidence="2 7" id="KW-0489">Methyltransferase</keyword>
<feature type="domain" description="DNA methylase N-4/N-6" evidence="6">
    <location>
        <begin position="348"/>
        <end position="442"/>
    </location>
</feature>
<organism evidence="7 8">
    <name type="scientific">Amycolatopsis rhizosphaerae</name>
    <dbReference type="NCBI Taxonomy" id="2053003"/>
    <lineage>
        <taxon>Bacteria</taxon>
        <taxon>Bacillati</taxon>
        <taxon>Actinomycetota</taxon>
        <taxon>Actinomycetes</taxon>
        <taxon>Pseudonocardiales</taxon>
        <taxon>Pseudonocardiaceae</taxon>
        <taxon>Amycolatopsis</taxon>
    </lineage>
</organism>
<evidence type="ECO:0000313" key="8">
    <source>
        <dbReference type="Proteomes" id="UP000320011"/>
    </source>
</evidence>
<dbReference type="Gene3D" id="3.40.50.150">
    <property type="entry name" value="Vaccinia Virus protein VP39"/>
    <property type="match status" value="1"/>
</dbReference>
<evidence type="ECO:0000256" key="4">
    <source>
        <dbReference type="ARBA" id="ARBA00022691"/>
    </source>
</evidence>
<evidence type="ECO:0000256" key="5">
    <source>
        <dbReference type="SAM" id="MobiDB-lite"/>
    </source>
</evidence>
<dbReference type="Pfam" id="PF01555">
    <property type="entry name" value="N6_N4_Mtase"/>
    <property type="match status" value="2"/>
</dbReference>
<feature type="compositionally biased region" description="Basic and acidic residues" evidence="5">
    <location>
        <begin position="224"/>
        <end position="237"/>
    </location>
</feature>
<evidence type="ECO:0000256" key="1">
    <source>
        <dbReference type="ARBA" id="ARBA00006594"/>
    </source>
</evidence>
<dbReference type="PRINTS" id="PR00506">
    <property type="entry name" value="D21N6MTFRASE"/>
</dbReference>
<feature type="region of interest" description="Disordered" evidence="5">
    <location>
        <begin position="649"/>
        <end position="669"/>
    </location>
</feature>
<dbReference type="EMBL" id="VJWX01000171">
    <property type="protein sequence ID" value="TVT48386.1"/>
    <property type="molecule type" value="Genomic_DNA"/>
</dbReference>